<dbReference type="AlphaFoldDB" id="A0A176WK60"/>
<feature type="transmembrane region" description="Helical" evidence="13">
    <location>
        <begin position="444"/>
        <end position="463"/>
    </location>
</feature>
<evidence type="ECO:0000256" key="8">
    <source>
        <dbReference type="ARBA" id="ARBA00022840"/>
    </source>
</evidence>
<comment type="similarity">
    <text evidence="2">Belongs to the protein kinase superfamily. Ser/Thr protein kinase family.</text>
</comment>
<dbReference type="InterPro" id="IPR011009">
    <property type="entry name" value="Kinase-like_dom_sf"/>
</dbReference>
<comment type="subcellular location">
    <subcellularLocation>
        <location evidence="1">Membrane</location>
        <topology evidence="1">Single-pass type I membrane protein</topology>
    </subcellularLocation>
</comment>
<dbReference type="PROSITE" id="PS50011">
    <property type="entry name" value="PROTEIN_KINASE_DOM"/>
    <property type="match status" value="1"/>
</dbReference>
<sequence length="816" mass="90337">MLRRDQVFSVCLLPLSDRQQQQHFDGNEEGLASTCPIDIRGFGIRTYVVLSVSGSTQIKEMQCKELRVYGFWRVLVVAGLSLCLSQSAALGQWIGAPSAQDSDLQALLEIKRALSTGSQEALKSWSIDNYPLSSYCQWTGVKCNSSSERVIELNFMNMHLEGTISAHIGKLTRLTVLNLRNNSLTGPIPADLGSCSELKNIYLDGNKLDGNIPPELGLLPQVARIKLGSNQLSGAIPPNLCSSPLEELDLSRNRLSGSIPPGFMSNCSKLLVLHLEGNQLTGPIPELIEHSSNDVFQQLFLQENRLTGPFPGFLHKFGLLRELNLSHNNLSGELPTLYSTRLYFPFDCSYNSLSGAIPKELASLECLTELYLSHNNLSGLIPRELGQNTGLLKVDLSYNHLSGPIPAFRANVTTNFQGNPQLCDPCPEAKSTSSPGQGNVVKSVAGVSAVLGAFVVVVGAFVWRERRFRRTRVHVQGPETVSRGQLFEPGLRQITVEELKRATRDFSPEHLVGKGSSTMVYRGVLENIGWRKAAAQVAVKRMLFVDDFEQTRLRFGREVESMKDLQHRNLVRILGYAQNSEVLALILEYMPGGSLDEALHGGASCTLTLDDRLRIALGVARGLVYLHHDRDEPVAHLDLKPGNVLLDAQLEPRIADFGGTRFVCPAARLDTHTMTCNFTVGYTAPGALAMKSCEIGCKWVALLELLESRFLRVRFWFCLGRVRKGDEKEEFVKRLTVAWIAVVCDRVCRLRQAIDEGRCVQLRDIAAGASHPDEADSVRLRRLRHDYSMDDERHFGQDCPVYPGSLSEVVDVDTGE</sequence>
<dbReference type="InterPro" id="IPR032675">
    <property type="entry name" value="LRR_dom_sf"/>
</dbReference>
<dbReference type="SMART" id="SM00369">
    <property type="entry name" value="LRR_TYP"/>
    <property type="match status" value="4"/>
</dbReference>
<dbReference type="Gene3D" id="3.30.200.20">
    <property type="entry name" value="Phosphorylase Kinase, domain 1"/>
    <property type="match status" value="1"/>
</dbReference>
<dbReference type="FunFam" id="3.80.10.10:FF:000101">
    <property type="entry name" value="LRR receptor-like serine/threonine-protein kinase ERECTA"/>
    <property type="match status" value="1"/>
</dbReference>
<keyword evidence="10 13" id="KW-0472">Membrane</keyword>
<keyword evidence="12" id="KW-0325">Glycoprotein</keyword>
<keyword evidence="11" id="KW-0675">Receptor</keyword>
<evidence type="ECO:0000256" key="6">
    <source>
        <dbReference type="ARBA" id="ARBA00022737"/>
    </source>
</evidence>
<dbReference type="GO" id="GO:0004672">
    <property type="term" value="F:protein kinase activity"/>
    <property type="evidence" value="ECO:0007669"/>
    <property type="project" value="InterPro"/>
</dbReference>
<gene>
    <name evidence="15" type="ORF">AXG93_107s1040</name>
</gene>
<dbReference type="InterPro" id="IPR000719">
    <property type="entry name" value="Prot_kinase_dom"/>
</dbReference>
<feature type="domain" description="Protein kinase" evidence="14">
    <location>
        <begin position="506"/>
        <end position="788"/>
    </location>
</feature>
<dbReference type="GO" id="GO:0005524">
    <property type="term" value="F:ATP binding"/>
    <property type="evidence" value="ECO:0007669"/>
    <property type="project" value="UniProtKB-KW"/>
</dbReference>
<keyword evidence="7" id="KW-0547">Nucleotide-binding</keyword>
<name>A0A176WK60_MARPO</name>
<protein>
    <recommendedName>
        <fullName evidence="14">Protein kinase domain-containing protein</fullName>
    </recommendedName>
</protein>
<dbReference type="Proteomes" id="UP000077202">
    <property type="component" value="Unassembled WGS sequence"/>
</dbReference>
<keyword evidence="6" id="KW-0677">Repeat</keyword>
<evidence type="ECO:0000256" key="4">
    <source>
        <dbReference type="ARBA" id="ARBA00022692"/>
    </source>
</evidence>
<dbReference type="InterPro" id="IPR008271">
    <property type="entry name" value="Ser/Thr_kinase_AS"/>
</dbReference>
<dbReference type="Pfam" id="PF00069">
    <property type="entry name" value="Pkinase"/>
    <property type="match status" value="1"/>
</dbReference>
<keyword evidence="3" id="KW-0433">Leucine-rich repeat</keyword>
<evidence type="ECO:0000256" key="1">
    <source>
        <dbReference type="ARBA" id="ARBA00004479"/>
    </source>
</evidence>
<keyword evidence="4 13" id="KW-0812">Transmembrane</keyword>
<dbReference type="InterPro" id="IPR001611">
    <property type="entry name" value="Leu-rich_rpt"/>
</dbReference>
<evidence type="ECO:0000313" key="15">
    <source>
        <dbReference type="EMBL" id="OAE32722.1"/>
    </source>
</evidence>
<evidence type="ECO:0000259" key="14">
    <source>
        <dbReference type="PROSITE" id="PS50011"/>
    </source>
</evidence>
<keyword evidence="9 13" id="KW-1133">Transmembrane helix</keyword>
<dbReference type="InterPro" id="IPR052592">
    <property type="entry name" value="LRR-RLK"/>
</dbReference>
<dbReference type="InterPro" id="IPR003591">
    <property type="entry name" value="Leu-rich_rpt_typical-subtyp"/>
</dbReference>
<evidence type="ECO:0000256" key="2">
    <source>
        <dbReference type="ARBA" id="ARBA00008684"/>
    </source>
</evidence>
<dbReference type="SMART" id="SM00220">
    <property type="entry name" value="S_TKc"/>
    <property type="match status" value="1"/>
</dbReference>
<evidence type="ECO:0000313" key="16">
    <source>
        <dbReference type="Proteomes" id="UP000077202"/>
    </source>
</evidence>
<evidence type="ECO:0000256" key="12">
    <source>
        <dbReference type="ARBA" id="ARBA00023180"/>
    </source>
</evidence>
<dbReference type="PROSITE" id="PS00108">
    <property type="entry name" value="PROTEIN_KINASE_ST"/>
    <property type="match status" value="1"/>
</dbReference>
<dbReference type="SUPFAM" id="SSF56112">
    <property type="entry name" value="Protein kinase-like (PK-like)"/>
    <property type="match status" value="1"/>
</dbReference>
<evidence type="ECO:0000256" key="13">
    <source>
        <dbReference type="SAM" id="Phobius"/>
    </source>
</evidence>
<organism evidence="15 16">
    <name type="scientific">Marchantia polymorpha subsp. ruderalis</name>
    <dbReference type="NCBI Taxonomy" id="1480154"/>
    <lineage>
        <taxon>Eukaryota</taxon>
        <taxon>Viridiplantae</taxon>
        <taxon>Streptophyta</taxon>
        <taxon>Embryophyta</taxon>
        <taxon>Marchantiophyta</taxon>
        <taxon>Marchantiopsida</taxon>
        <taxon>Marchantiidae</taxon>
        <taxon>Marchantiales</taxon>
        <taxon>Marchantiaceae</taxon>
        <taxon>Marchantia</taxon>
    </lineage>
</organism>
<dbReference type="PANTHER" id="PTHR48054">
    <property type="entry name" value="RECEPTOR KINASE-LIKE PROTEIN XA21"/>
    <property type="match status" value="1"/>
</dbReference>
<comment type="caution">
    <text evidence="15">The sequence shown here is derived from an EMBL/GenBank/DDBJ whole genome shotgun (WGS) entry which is preliminary data.</text>
</comment>
<evidence type="ECO:0000256" key="3">
    <source>
        <dbReference type="ARBA" id="ARBA00022614"/>
    </source>
</evidence>
<reference evidence="15" key="1">
    <citation type="submission" date="2016-03" db="EMBL/GenBank/DDBJ databases">
        <title>Mechanisms controlling the formation of the plant cell surface in tip-growing cells are functionally conserved among land plants.</title>
        <authorList>
            <person name="Honkanen S."/>
            <person name="Jones V.A."/>
            <person name="Morieri G."/>
            <person name="Champion C."/>
            <person name="Hetherington A.J."/>
            <person name="Kelly S."/>
            <person name="Saint-Marcoux D."/>
            <person name="Proust H."/>
            <person name="Prescott H."/>
            <person name="Dolan L."/>
        </authorList>
    </citation>
    <scope>NUCLEOTIDE SEQUENCE [LARGE SCALE GENOMIC DNA]</scope>
    <source>
        <tissue evidence="15">Whole gametophyte</tissue>
    </source>
</reference>
<dbReference type="InterPro" id="IPR013210">
    <property type="entry name" value="LRR_N_plant-typ"/>
</dbReference>
<dbReference type="Gene3D" id="1.10.510.10">
    <property type="entry name" value="Transferase(Phosphotransferase) domain 1"/>
    <property type="match status" value="1"/>
</dbReference>
<dbReference type="Pfam" id="PF00560">
    <property type="entry name" value="LRR_1"/>
    <property type="match status" value="6"/>
</dbReference>
<keyword evidence="16" id="KW-1185">Reference proteome</keyword>
<evidence type="ECO:0000256" key="9">
    <source>
        <dbReference type="ARBA" id="ARBA00022989"/>
    </source>
</evidence>
<evidence type="ECO:0000256" key="7">
    <source>
        <dbReference type="ARBA" id="ARBA00022741"/>
    </source>
</evidence>
<accession>A0A176WK60</accession>
<dbReference type="EMBL" id="LVLJ01000744">
    <property type="protein sequence ID" value="OAE32722.1"/>
    <property type="molecule type" value="Genomic_DNA"/>
</dbReference>
<dbReference type="PANTHER" id="PTHR48054:SF82">
    <property type="entry name" value="LRR RECEPTOR-LIKE SERINE_THREONINE-PROTEIN KINASE FLS2"/>
    <property type="match status" value="1"/>
</dbReference>
<dbReference type="Gene3D" id="3.80.10.10">
    <property type="entry name" value="Ribonuclease Inhibitor"/>
    <property type="match status" value="3"/>
</dbReference>
<keyword evidence="5" id="KW-0732">Signal</keyword>
<keyword evidence="8" id="KW-0067">ATP-binding</keyword>
<dbReference type="GO" id="GO:0016020">
    <property type="term" value="C:membrane"/>
    <property type="evidence" value="ECO:0007669"/>
    <property type="project" value="UniProtKB-SubCell"/>
</dbReference>
<dbReference type="Pfam" id="PF08263">
    <property type="entry name" value="LRRNT_2"/>
    <property type="match status" value="1"/>
</dbReference>
<evidence type="ECO:0000256" key="5">
    <source>
        <dbReference type="ARBA" id="ARBA00022729"/>
    </source>
</evidence>
<proteinExistence type="inferred from homology"/>
<dbReference type="SUPFAM" id="SSF52058">
    <property type="entry name" value="L domain-like"/>
    <property type="match status" value="1"/>
</dbReference>
<evidence type="ECO:0000256" key="10">
    <source>
        <dbReference type="ARBA" id="ARBA00023136"/>
    </source>
</evidence>
<dbReference type="PROSITE" id="PS51450">
    <property type="entry name" value="LRR"/>
    <property type="match status" value="1"/>
</dbReference>
<evidence type="ECO:0000256" key="11">
    <source>
        <dbReference type="ARBA" id="ARBA00023170"/>
    </source>
</evidence>